<evidence type="ECO:0000256" key="4">
    <source>
        <dbReference type="ARBA" id="ARBA00023211"/>
    </source>
</evidence>
<dbReference type="UniPathway" id="UPA00087">
    <property type="reaction ID" value="UER00173"/>
</dbReference>
<dbReference type="GO" id="GO:0008973">
    <property type="term" value="F:phosphopentomutase activity"/>
    <property type="evidence" value="ECO:0007669"/>
    <property type="project" value="UniProtKB-UniRule"/>
</dbReference>
<dbReference type="PANTHER" id="PTHR21110:SF0">
    <property type="entry name" value="PHOSPHOPENTOMUTASE"/>
    <property type="match status" value="1"/>
</dbReference>
<comment type="catalytic activity">
    <reaction evidence="6">
        <text>2-deoxy-alpha-D-ribose 1-phosphate = 2-deoxy-D-ribose 5-phosphate</text>
        <dbReference type="Rhea" id="RHEA:27658"/>
        <dbReference type="ChEBI" id="CHEBI:57259"/>
        <dbReference type="ChEBI" id="CHEBI:62877"/>
        <dbReference type="EC" id="5.4.2.7"/>
    </reaction>
</comment>
<dbReference type="Gene3D" id="3.30.70.1250">
    <property type="entry name" value="Phosphopentomutase"/>
    <property type="match status" value="1"/>
</dbReference>
<comment type="function">
    <text evidence="6">Isomerase that catalyzes the conversion of deoxy-ribose 1-phosphate (dRib-1-P) and ribose 1-phosphate (Rib-1-P) to deoxy-ribose 5-phosphate (dRib-5-P) and ribose 5-phosphate (Rib-5-P), respectively.</text>
</comment>
<comment type="pathway">
    <text evidence="6">Carbohydrate degradation; 2-deoxy-D-ribose 1-phosphate degradation; D-glyceraldehyde 3-phosphate and acetaldehyde from 2-deoxy-alpha-D-ribose 1-phosphate: step 1/2.</text>
</comment>
<dbReference type="GeneID" id="98298973"/>
<evidence type="ECO:0000256" key="3">
    <source>
        <dbReference type="ARBA" id="ARBA00022723"/>
    </source>
</evidence>
<comment type="similarity">
    <text evidence="1 6">Belongs to the phosphopentomutase family.</text>
</comment>
<dbReference type="AlphaFoldDB" id="A0A2K4FAV4"/>
<dbReference type="GO" id="GO:0009117">
    <property type="term" value="P:nucleotide metabolic process"/>
    <property type="evidence" value="ECO:0007669"/>
    <property type="project" value="UniProtKB-UniRule"/>
</dbReference>
<dbReference type="InterPro" id="IPR010045">
    <property type="entry name" value="DeoB"/>
</dbReference>
<reference evidence="9 10" key="1">
    <citation type="submission" date="2017-08" db="EMBL/GenBank/DDBJ databases">
        <title>Draft genome sequences of 64 type strains of genus Staph aureus.</title>
        <authorList>
            <person name="Cole K."/>
            <person name="Golubchik T."/>
            <person name="Russell J."/>
            <person name="Foster D."/>
            <person name="Llewelyn M."/>
            <person name="Wilson D."/>
            <person name="Crook D."/>
            <person name="Paul J."/>
        </authorList>
    </citation>
    <scope>NUCLEOTIDE SEQUENCE [LARGE SCALE GENOMIC DNA]</scope>
    <source>
        <strain evidence="9 10">DSM 29875</strain>
    </source>
</reference>
<comment type="catalytic activity">
    <reaction evidence="6">
        <text>alpha-D-ribose 1-phosphate = D-ribose 5-phosphate</text>
        <dbReference type="Rhea" id="RHEA:18793"/>
        <dbReference type="ChEBI" id="CHEBI:57720"/>
        <dbReference type="ChEBI" id="CHEBI:78346"/>
        <dbReference type="EC" id="5.4.2.7"/>
    </reaction>
</comment>
<organism evidence="9 10">
    <name type="scientific">Staphylococcus argensis</name>
    <dbReference type="NCBI Taxonomy" id="1607738"/>
    <lineage>
        <taxon>Bacteria</taxon>
        <taxon>Bacillati</taxon>
        <taxon>Bacillota</taxon>
        <taxon>Bacilli</taxon>
        <taxon>Bacillales</taxon>
        <taxon>Staphylococcaceae</taxon>
        <taxon>Staphylococcus</taxon>
    </lineage>
</organism>
<dbReference type="HAMAP" id="MF_00740">
    <property type="entry name" value="Phosphopentomut"/>
    <property type="match status" value="1"/>
</dbReference>
<comment type="subcellular location">
    <subcellularLocation>
        <location evidence="6">Cytoplasm</location>
    </subcellularLocation>
</comment>
<dbReference type="GO" id="GO:0030145">
    <property type="term" value="F:manganese ion binding"/>
    <property type="evidence" value="ECO:0007669"/>
    <property type="project" value="UniProtKB-UniRule"/>
</dbReference>
<comment type="cofactor">
    <cofactor evidence="6">
        <name>Mn(2+)</name>
        <dbReference type="ChEBI" id="CHEBI:29035"/>
    </cofactor>
    <text evidence="6">Binds 2 manganese ions.</text>
</comment>
<keyword evidence="10" id="KW-1185">Reference proteome</keyword>
<evidence type="ECO:0000256" key="5">
    <source>
        <dbReference type="ARBA" id="ARBA00023235"/>
    </source>
</evidence>
<gene>
    <name evidence="6 9" type="primary">deoB</name>
    <name evidence="9" type="ORF">CD039_11540</name>
</gene>
<keyword evidence="4 6" id="KW-0464">Manganese</keyword>
<dbReference type="Gene3D" id="3.40.720.10">
    <property type="entry name" value="Alkaline Phosphatase, subunit A"/>
    <property type="match status" value="1"/>
</dbReference>
<dbReference type="SUPFAM" id="SSF143856">
    <property type="entry name" value="DeoB insert domain-like"/>
    <property type="match status" value="1"/>
</dbReference>
<evidence type="ECO:0000256" key="1">
    <source>
        <dbReference type="ARBA" id="ARBA00010373"/>
    </source>
</evidence>
<dbReference type="GO" id="GO:0000287">
    <property type="term" value="F:magnesium ion binding"/>
    <property type="evidence" value="ECO:0007669"/>
    <property type="project" value="UniProtKB-UniRule"/>
</dbReference>
<name>A0A2K4FAV4_9STAP</name>
<dbReference type="CDD" id="cd16009">
    <property type="entry name" value="PPM"/>
    <property type="match status" value="1"/>
</dbReference>
<evidence type="ECO:0000313" key="10">
    <source>
        <dbReference type="Proteomes" id="UP000242712"/>
    </source>
</evidence>
<feature type="binding site" evidence="6">
    <location>
        <position position="286"/>
    </location>
    <ligand>
        <name>Mn(2+)</name>
        <dbReference type="ChEBI" id="CHEBI:29035"/>
        <label>2</label>
    </ligand>
</feature>
<feature type="binding site" evidence="6">
    <location>
        <position position="339"/>
    </location>
    <ligand>
        <name>Mn(2+)</name>
        <dbReference type="ChEBI" id="CHEBI:29035"/>
        <label>2</label>
    </ligand>
</feature>
<accession>A0A2K4FAV4</accession>
<dbReference type="GO" id="GO:0006018">
    <property type="term" value="P:2-deoxyribose 1-phosphate catabolic process"/>
    <property type="evidence" value="ECO:0007669"/>
    <property type="project" value="UniProtKB-UniRule"/>
</dbReference>
<dbReference type="GO" id="GO:0006015">
    <property type="term" value="P:5-phosphoribose 1-diphosphate biosynthetic process"/>
    <property type="evidence" value="ECO:0007669"/>
    <property type="project" value="UniProtKB-UniPathway"/>
</dbReference>
<dbReference type="GO" id="GO:0005829">
    <property type="term" value="C:cytosol"/>
    <property type="evidence" value="ECO:0007669"/>
    <property type="project" value="TreeGrafter"/>
</dbReference>
<feature type="binding site" evidence="6">
    <location>
        <position position="327"/>
    </location>
    <ligand>
        <name>Mn(2+)</name>
        <dbReference type="ChEBI" id="CHEBI:29035"/>
        <label>1</label>
    </ligand>
</feature>
<dbReference type="Proteomes" id="UP000242712">
    <property type="component" value="Unassembled WGS sequence"/>
</dbReference>
<dbReference type="InterPro" id="IPR006124">
    <property type="entry name" value="Metalloenzyme"/>
</dbReference>
<feature type="binding site" evidence="6">
    <location>
        <position position="328"/>
    </location>
    <ligand>
        <name>Mn(2+)</name>
        <dbReference type="ChEBI" id="CHEBI:29035"/>
        <label>1</label>
    </ligand>
</feature>
<dbReference type="InterPro" id="IPR017850">
    <property type="entry name" value="Alkaline_phosphatase_core_sf"/>
</dbReference>
<dbReference type="EC" id="5.4.2.7" evidence="6 7"/>
<dbReference type="Pfam" id="PF01676">
    <property type="entry name" value="Metalloenzyme"/>
    <property type="match status" value="1"/>
</dbReference>
<dbReference type="FunFam" id="3.30.70.1250:FF:000001">
    <property type="entry name" value="Phosphopentomutase"/>
    <property type="match status" value="1"/>
</dbReference>
<keyword evidence="3 6" id="KW-0479">Metal-binding</keyword>
<dbReference type="SUPFAM" id="SSF53649">
    <property type="entry name" value="Alkaline phosphatase-like"/>
    <property type="match status" value="1"/>
</dbReference>
<dbReference type="NCBIfam" id="TIGR01696">
    <property type="entry name" value="deoB"/>
    <property type="match status" value="1"/>
</dbReference>
<dbReference type="PIRSF" id="PIRSF001491">
    <property type="entry name" value="Ppentomutase"/>
    <property type="match status" value="1"/>
</dbReference>
<dbReference type="NCBIfam" id="NF003766">
    <property type="entry name" value="PRK05362.1"/>
    <property type="match status" value="1"/>
</dbReference>
<feature type="domain" description="Metalloenzyme" evidence="8">
    <location>
        <begin position="6"/>
        <end position="379"/>
    </location>
</feature>
<keyword evidence="2 6" id="KW-0963">Cytoplasm</keyword>
<dbReference type="PANTHER" id="PTHR21110">
    <property type="entry name" value="PHOSPHOPENTOMUTASE"/>
    <property type="match status" value="1"/>
</dbReference>
<protein>
    <recommendedName>
        <fullName evidence="6 7">Phosphopentomutase</fullName>
        <ecNumber evidence="6 7">5.4.2.7</ecNumber>
    </recommendedName>
    <alternativeName>
        <fullName evidence="6">Phosphodeoxyribomutase</fullName>
    </alternativeName>
</protein>
<evidence type="ECO:0000259" key="8">
    <source>
        <dbReference type="Pfam" id="PF01676"/>
    </source>
</evidence>
<comment type="caution">
    <text evidence="9">The sequence shown here is derived from an EMBL/GenBank/DDBJ whole genome shotgun (WGS) entry which is preliminary data.</text>
</comment>
<evidence type="ECO:0000256" key="6">
    <source>
        <dbReference type="HAMAP-Rule" id="MF_00740"/>
    </source>
</evidence>
<dbReference type="InterPro" id="IPR024052">
    <property type="entry name" value="Phosphopentomutase_DeoB_cap_sf"/>
</dbReference>
<feature type="binding site" evidence="6">
    <location>
        <position position="14"/>
    </location>
    <ligand>
        <name>Mn(2+)</name>
        <dbReference type="ChEBI" id="CHEBI:29035"/>
        <label>1</label>
    </ligand>
</feature>
<dbReference type="GO" id="GO:0043094">
    <property type="term" value="P:metabolic compound salvage"/>
    <property type="evidence" value="ECO:0007669"/>
    <property type="project" value="UniProtKB-UniRule"/>
</dbReference>
<evidence type="ECO:0000256" key="2">
    <source>
        <dbReference type="ARBA" id="ARBA00022490"/>
    </source>
</evidence>
<dbReference type="EMBL" id="PPPX01000019">
    <property type="protein sequence ID" value="POA08085.1"/>
    <property type="molecule type" value="Genomic_DNA"/>
</dbReference>
<dbReference type="RefSeq" id="WP_103372433.1">
    <property type="nucleotide sequence ID" value="NZ_CBCRVO010000005.1"/>
</dbReference>
<keyword evidence="5 6" id="KW-0413">Isomerase</keyword>
<evidence type="ECO:0000256" key="7">
    <source>
        <dbReference type="NCBIfam" id="TIGR01696"/>
    </source>
</evidence>
<sequence length="395" mass="44098">MVKPFKRIHLIVMDSVGIGEGPDAAAFNDEGTHTLRHTLEDSGVTLPNLAQLGLGNIDSLPGVPSTETPQAWYTKLSEASIGKDTMTGHWEIMGLNIMQPFKVYPEGFPQKLIDEIERVSGRKVVANRPASGTQIIEEWGEHQLETGDLIVYTSADPVLQIAAHEEVIPLDELYDICEQVREITKDPEYLVGRVIARPYVGEPGHFTRTAHRHDYALKPFGKTVMNTLQEADYDVIALGKINDIYDGEGVTQAIRTADNMDGVDRLVQTLQQDFEGLSFLNLVDFDAKFGHRRDKAGYAQALKDFDDRIPEILEHMDEDDLLIITADHGNDPTAEGTDHTREYVPVLMYSPQVDYCYELSLDATFSSIGMTIADNFGVDLPEYGKSYLKEMGVHR</sequence>
<proteinExistence type="inferred from homology"/>
<evidence type="ECO:0000313" key="9">
    <source>
        <dbReference type="EMBL" id="POA08085.1"/>
    </source>
</evidence>
<dbReference type="OrthoDB" id="9769930at2"/>
<feature type="binding site" evidence="6">
    <location>
        <position position="291"/>
    </location>
    <ligand>
        <name>Mn(2+)</name>
        <dbReference type="ChEBI" id="CHEBI:29035"/>
        <label>2</label>
    </ligand>
</feature>